<dbReference type="InterPro" id="IPR013078">
    <property type="entry name" value="His_Pase_superF_clade-1"/>
</dbReference>
<dbReference type="AlphaFoldDB" id="A0A6N1X7Q7"/>
<reference evidence="1 2" key="1">
    <citation type="submission" date="2020-06" db="EMBL/GenBank/DDBJ databases">
        <title>Acidovorax antarctica sp. nov., isolated from Corinth ice sheet soil, Antarctic Fields Peninsula.</title>
        <authorList>
            <person name="Xu Q."/>
            <person name="Peng F."/>
        </authorList>
    </citation>
    <scope>NUCLEOTIDE SEQUENCE [LARGE SCALE GENOMIC DNA]</scope>
    <source>
        <strain evidence="1 2">16-35-5</strain>
    </source>
</reference>
<protein>
    <submittedName>
        <fullName evidence="1">Histidine phosphatase family protein</fullName>
    </submittedName>
</protein>
<dbReference type="Gene3D" id="3.40.50.1240">
    <property type="entry name" value="Phosphoglycerate mutase-like"/>
    <property type="match status" value="1"/>
</dbReference>
<evidence type="ECO:0000313" key="2">
    <source>
        <dbReference type="Proteomes" id="UP000509579"/>
    </source>
</evidence>
<name>A0A6N1X7Q7_9BURK</name>
<dbReference type="SUPFAM" id="SSF53254">
    <property type="entry name" value="Phosphoglycerate mutase-like"/>
    <property type="match status" value="1"/>
</dbReference>
<dbReference type="Pfam" id="PF00300">
    <property type="entry name" value="His_Phos_1"/>
    <property type="match status" value="1"/>
</dbReference>
<evidence type="ECO:0000313" key="1">
    <source>
        <dbReference type="EMBL" id="QKV54333.1"/>
    </source>
</evidence>
<dbReference type="KEGG" id="aant:HUK68_16255"/>
<keyword evidence="2" id="KW-1185">Reference proteome</keyword>
<proteinExistence type="predicted"/>
<gene>
    <name evidence="1" type="ORF">HUK68_16255</name>
</gene>
<sequence>MTPRLWLVRHAAPLVAPGLCYGRLDVEADALATQRAAQALAEALPAQARVRHSPLRRCAQLAQALQALRPELRSLPDARLQEMDFGAWEGRPWESLARTEVDAWAGDLHGHAPGGGEPLSAMLQRVQAALGGIAGLPGDMVWITHAGVARCVHWLRAHPAQVPTAAQWTQAAPAPGEWFIS</sequence>
<organism evidence="1 2">
    <name type="scientific">Comamonas antarctica</name>
    <dbReference type="NCBI Taxonomy" id="2743470"/>
    <lineage>
        <taxon>Bacteria</taxon>
        <taxon>Pseudomonadati</taxon>
        <taxon>Pseudomonadota</taxon>
        <taxon>Betaproteobacteria</taxon>
        <taxon>Burkholderiales</taxon>
        <taxon>Comamonadaceae</taxon>
        <taxon>Comamonas</taxon>
    </lineage>
</organism>
<dbReference type="Proteomes" id="UP000509579">
    <property type="component" value="Chromosome"/>
</dbReference>
<dbReference type="InterPro" id="IPR029033">
    <property type="entry name" value="His_PPase_superfam"/>
</dbReference>
<dbReference type="RefSeq" id="WP_175505133.1">
    <property type="nucleotide sequence ID" value="NZ_CP054840.1"/>
</dbReference>
<accession>A0A6N1X7Q7</accession>
<dbReference type="SMART" id="SM00855">
    <property type="entry name" value="PGAM"/>
    <property type="match status" value="1"/>
</dbReference>
<dbReference type="EMBL" id="CP054840">
    <property type="protein sequence ID" value="QKV54333.1"/>
    <property type="molecule type" value="Genomic_DNA"/>
</dbReference>